<dbReference type="STRING" id="56857.A0A200QPA8"/>
<dbReference type="GO" id="GO:0031624">
    <property type="term" value="F:ubiquitin conjugating enzyme binding"/>
    <property type="evidence" value="ECO:0007669"/>
    <property type="project" value="TreeGrafter"/>
</dbReference>
<feature type="compositionally biased region" description="Polar residues" evidence="1">
    <location>
        <begin position="112"/>
        <end position="121"/>
    </location>
</feature>
<name>A0A200QPA8_MACCD</name>
<keyword evidence="3" id="KW-1185">Reference proteome</keyword>
<dbReference type="GO" id="GO:0016567">
    <property type="term" value="P:protein ubiquitination"/>
    <property type="evidence" value="ECO:0007669"/>
    <property type="project" value="InterPro"/>
</dbReference>
<dbReference type="InParanoid" id="A0A200QPA8"/>
<dbReference type="FunCoup" id="A0A200QPA8">
    <property type="interactions" value="420"/>
</dbReference>
<organism evidence="2 3">
    <name type="scientific">Macleaya cordata</name>
    <name type="common">Five-seeded plume-poppy</name>
    <name type="synonym">Bocconia cordata</name>
    <dbReference type="NCBI Taxonomy" id="56857"/>
    <lineage>
        <taxon>Eukaryota</taxon>
        <taxon>Viridiplantae</taxon>
        <taxon>Streptophyta</taxon>
        <taxon>Embryophyta</taxon>
        <taxon>Tracheophyta</taxon>
        <taxon>Spermatophyta</taxon>
        <taxon>Magnoliopsida</taxon>
        <taxon>Ranunculales</taxon>
        <taxon>Papaveraceae</taxon>
        <taxon>Papaveroideae</taxon>
        <taxon>Macleaya</taxon>
    </lineage>
</organism>
<comment type="caution">
    <text evidence="2">The sequence shown here is derived from an EMBL/GenBank/DDBJ whole genome shotgun (WGS) entry which is preliminary data.</text>
</comment>
<evidence type="ECO:0000313" key="3">
    <source>
        <dbReference type="Proteomes" id="UP000195402"/>
    </source>
</evidence>
<accession>A0A200QPA8</accession>
<evidence type="ECO:0000256" key="1">
    <source>
        <dbReference type="SAM" id="MobiDB-lite"/>
    </source>
</evidence>
<dbReference type="Proteomes" id="UP000195402">
    <property type="component" value="Unassembled WGS sequence"/>
</dbReference>
<evidence type="ECO:0000313" key="2">
    <source>
        <dbReference type="EMBL" id="OVA12272.1"/>
    </source>
</evidence>
<dbReference type="OrthoDB" id="9984778at2759"/>
<reference evidence="2 3" key="1">
    <citation type="journal article" date="2017" name="Mol. Plant">
        <title>The Genome of Medicinal Plant Macleaya cordata Provides New Insights into Benzylisoquinoline Alkaloids Metabolism.</title>
        <authorList>
            <person name="Liu X."/>
            <person name="Liu Y."/>
            <person name="Huang P."/>
            <person name="Ma Y."/>
            <person name="Qing Z."/>
            <person name="Tang Q."/>
            <person name="Cao H."/>
            <person name="Cheng P."/>
            <person name="Zheng Y."/>
            <person name="Yuan Z."/>
            <person name="Zhou Y."/>
            <person name="Liu J."/>
            <person name="Tang Z."/>
            <person name="Zhuo Y."/>
            <person name="Zhang Y."/>
            <person name="Yu L."/>
            <person name="Huang J."/>
            <person name="Yang P."/>
            <person name="Peng Q."/>
            <person name="Zhang J."/>
            <person name="Jiang W."/>
            <person name="Zhang Z."/>
            <person name="Lin K."/>
            <person name="Ro D.K."/>
            <person name="Chen X."/>
            <person name="Xiong X."/>
            <person name="Shang Y."/>
            <person name="Huang S."/>
            <person name="Zeng J."/>
        </authorList>
    </citation>
    <scope>NUCLEOTIDE SEQUENCE [LARGE SCALE GENOMIC DNA]</scope>
    <source>
        <strain evidence="3">cv. BLH2017</strain>
        <tissue evidence="2">Root</tissue>
    </source>
</reference>
<proteinExistence type="predicted"/>
<gene>
    <name evidence="2" type="ORF">BVC80_1779g47</name>
</gene>
<dbReference type="OMA" id="GRRIWEN"/>
<dbReference type="InterPro" id="IPR033276">
    <property type="entry name" value="BB"/>
</dbReference>
<dbReference type="GO" id="GO:0046621">
    <property type="term" value="P:negative regulation of organ growth"/>
    <property type="evidence" value="ECO:0007669"/>
    <property type="project" value="InterPro"/>
</dbReference>
<dbReference type="PANTHER" id="PTHR46400">
    <property type="entry name" value="RING/U-BOX SUPERFAMILY PROTEIN"/>
    <property type="match status" value="1"/>
</dbReference>
<dbReference type="GO" id="GO:0004842">
    <property type="term" value="F:ubiquitin-protein transferase activity"/>
    <property type="evidence" value="ECO:0007669"/>
    <property type="project" value="InterPro"/>
</dbReference>
<dbReference type="PANTHER" id="PTHR46400:SF5">
    <property type="entry name" value="RING-TYPE DOMAIN-CONTAINING PROTEIN"/>
    <property type="match status" value="1"/>
</dbReference>
<protein>
    <submittedName>
        <fullName evidence="2">Uncharacterized protein</fullName>
    </submittedName>
</protein>
<sequence>MNRQMEFHYINTGFPYTVTESFMNLFEGLTYGQADFSFPGPPHDQDFAYWSMHAGSNKFGPSVPGSGYYGYGHPYGVNDLVPRIDEGRRIWENSSMTNHVEPEPLVMHGGESFSTNPQTSPEECVRGHQNASSSQV</sequence>
<dbReference type="AlphaFoldDB" id="A0A200QPA8"/>
<feature type="region of interest" description="Disordered" evidence="1">
    <location>
        <begin position="101"/>
        <end position="136"/>
    </location>
</feature>
<dbReference type="EMBL" id="MVGT01001410">
    <property type="protein sequence ID" value="OVA12272.1"/>
    <property type="molecule type" value="Genomic_DNA"/>
</dbReference>